<keyword evidence="2" id="KW-1185">Reference proteome</keyword>
<sequence length="52" mass="5897">MHYFPFGDWDHLKRFMLKGLNGTIPGSGYSFKMRIAAYVGCEVCLSRNAVNP</sequence>
<gene>
    <name evidence="1" type="ordered locus">MEALZ_0185</name>
</gene>
<reference evidence="2" key="1">
    <citation type="journal article" date="2012" name="J. Bacteriol.">
        <title>Genome sequence of the haloalkaliphilic methanotrophic bacterium Methylomicrobium alcaliphilum 20Z.</title>
        <authorList>
            <person name="Vuilleumier S."/>
            <person name="Khmelenina V.N."/>
            <person name="Bringel F."/>
            <person name="Reshetnikov A.S."/>
            <person name="Lajus A."/>
            <person name="Mangenot S."/>
            <person name="Rouy Z."/>
            <person name="Op den Camp H.J."/>
            <person name="Jetten M.S."/>
            <person name="Dispirito A.A."/>
            <person name="Dunfield P."/>
            <person name="Klotz M.G."/>
            <person name="Semrau J.D."/>
            <person name="Stein L.Y."/>
            <person name="Barbe V."/>
            <person name="Medigue C."/>
            <person name="Trotsenko Y.A."/>
            <person name="Kalyuzhnaya M.G."/>
        </authorList>
    </citation>
    <scope>NUCLEOTIDE SEQUENCE [LARGE SCALE GENOMIC DNA]</scope>
    <source>
        <strain evidence="2">DSM 19304 / NCIMB 14124 / VKM B-2133 / 20Z</strain>
    </source>
</reference>
<dbReference type="KEGG" id="mah:MEALZ_0185"/>
<dbReference type="AlphaFoldDB" id="G4SVB0"/>
<dbReference type="STRING" id="1091494.MEALZ_0185"/>
<accession>G4SVB0</accession>
<organism evidence="1 2">
    <name type="scientific">Methylotuvimicrobium alcaliphilum (strain DSM 19304 / NCIMB 14124 / VKM B-2133 / 20Z)</name>
    <name type="common">Methylomicrobium alcaliphilum</name>
    <dbReference type="NCBI Taxonomy" id="1091494"/>
    <lineage>
        <taxon>Bacteria</taxon>
        <taxon>Pseudomonadati</taxon>
        <taxon>Pseudomonadota</taxon>
        <taxon>Gammaproteobacteria</taxon>
        <taxon>Methylococcales</taxon>
        <taxon>Methylococcaceae</taxon>
        <taxon>Methylotuvimicrobium</taxon>
    </lineage>
</organism>
<dbReference type="Proteomes" id="UP000008315">
    <property type="component" value="Chromosome"/>
</dbReference>
<protein>
    <submittedName>
        <fullName evidence="1">Uncharacterized protein</fullName>
    </submittedName>
</protein>
<name>G4SVB0_META2</name>
<dbReference type="HOGENOM" id="CLU_3081643_0_0_6"/>
<proteinExistence type="predicted"/>
<dbReference type="EMBL" id="FO082060">
    <property type="protein sequence ID" value="CCE21886.1"/>
    <property type="molecule type" value="Genomic_DNA"/>
</dbReference>
<evidence type="ECO:0000313" key="2">
    <source>
        <dbReference type="Proteomes" id="UP000008315"/>
    </source>
</evidence>
<evidence type="ECO:0000313" key="1">
    <source>
        <dbReference type="EMBL" id="CCE21886.1"/>
    </source>
</evidence>